<sequence length="63" mass="7148">MIAQNLRAAARLAREASQGRRTIEIVMTEEGIVVRGWTNIAAERRYSGEWKGNYILDSRNKLG</sequence>
<accession>A0A239KQ77</accession>
<dbReference type="AlphaFoldDB" id="A0A239KQ77"/>
<keyword evidence="2" id="KW-1185">Reference proteome</keyword>
<gene>
    <name evidence="1" type="ORF">SAMN06295955_115105</name>
</gene>
<proteinExistence type="predicted"/>
<reference evidence="1 2" key="1">
    <citation type="submission" date="2017-06" db="EMBL/GenBank/DDBJ databases">
        <authorList>
            <person name="Kim H.J."/>
            <person name="Triplett B.A."/>
        </authorList>
    </citation>
    <scope>NUCLEOTIDE SEQUENCE [LARGE SCALE GENOMIC DNA]</scope>
    <source>
        <strain evidence="1 2">DS15</strain>
    </source>
</reference>
<organism evidence="1 2">
    <name type="scientific">Sphingopyxis indica</name>
    <dbReference type="NCBI Taxonomy" id="436663"/>
    <lineage>
        <taxon>Bacteria</taxon>
        <taxon>Pseudomonadati</taxon>
        <taxon>Pseudomonadota</taxon>
        <taxon>Alphaproteobacteria</taxon>
        <taxon>Sphingomonadales</taxon>
        <taxon>Sphingomonadaceae</taxon>
        <taxon>Sphingopyxis</taxon>
    </lineage>
</organism>
<dbReference type="EMBL" id="FZPA01000015">
    <property type="protein sequence ID" value="SNT20311.1"/>
    <property type="molecule type" value="Genomic_DNA"/>
</dbReference>
<protein>
    <submittedName>
        <fullName evidence="1">Uncharacterized protein</fullName>
    </submittedName>
</protein>
<evidence type="ECO:0000313" key="2">
    <source>
        <dbReference type="Proteomes" id="UP000198339"/>
    </source>
</evidence>
<name>A0A239KQ77_9SPHN</name>
<evidence type="ECO:0000313" key="1">
    <source>
        <dbReference type="EMBL" id="SNT20311.1"/>
    </source>
</evidence>
<dbReference type="Proteomes" id="UP000198339">
    <property type="component" value="Unassembled WGS sequence"/>
</dbReference>